<dbReference type="InterPro" id="IPR053340">
    <property type="entry name" value="PTF2"/>
</dbReference>
<dbReference type="InterPro" id="IPR036915">
    <property type="entry name" value="Cyclin-like_sf"/>
</dbReference>
<evidence type="ECO:0000256" key="3">
    <source>
        <dbReference type="ARBA" id="ARBA00023015"/>
    </source>
</evidence>
<dbReference type="GO" id="GO:0008270">
    <property type="term" value="F:zinc ion binding"/>
    <property type="evidence" value="ECO:0007669"/>
    <property type="project" value="UniProtKB-KW"/>
</dbReference>
<keyword evidence="2" id="KW-0862">Zinc</keyword>
<feature type="domain" description="BRF2-like C-terminal" evidence="5">
    <location>
        <begin position="182"/>
        <end position="283"/>
    </location>
</feature>
<dbReference type="STRING" id="56857.A0A200QWE1"/>
<keyword evidence="3" id="KW-0805">Transcription regulation</keyword>
<dbReference type="FunCoup" id="A0A200QWE1">
    <property type="interactions" value="143"/>
</dbReference>
<dbReference type="OrthoDB" id="511529at2759"/>
<dbReference type="Proteomes" id="UP000195402">
    <property type="component" value="Unassembled WGS sequence"/>
</dbReference>
<keyword evidence="1" id="KW-0479">Metal-binding</keyword>
<dbReference type="PRINTS" id="PR00685">
    <property type="entry name" value="TIFACTORIIB"/>
</dbReference>
<protein>
    <submittedName>
        <fullName evidence="6">Transcription factor TFIIB</fullName>
    </submittedName>
</protein>
<name>A0A200QWE1_MACCD</name>
<organism evidence="6 7">
    <name type="scientific">Macleaya cordata</name>
    <name type="common">Five-seeded plume-poppy</name>
    <name type="synonym">Bocconia cordata</name>
    <dbReference type="NCBI Taxonomy" id="56857"/>
    <lineage>
        <taxon>Eukaryota</taxon>
        <taxon>Viridiplantae</taxon>
        <taxon>Streptophyta</taxon>
        <taxon>Embryophyta</taxon>
        <taxon>Tracheophyta</taxon>
        <taxon>Spermatophyta</taxon>
        <taxon>Magnoliopsida</taxon>
        <taxon>Ranunculales</taxon>
        <taxon>Papaveraceae</taxon>
        <taxon>Papaveroideae</taxon>
        <taxon>Macleaya</taxon>
    </lineage>
</organism>
<dbReference type="SUPFAM" id="SSF47954">
    <property type="entry name" value="Cyclin-like"/>
    <property type="match status" value="2"/>
</dbReference>
<dbReference type="InParanoid" id="A0A200QWE1"/>
<sequence length="550" mass="62129">MEGYRLCKHCKKKKVIRDEISGNSVCESCGIEEEFDNYQTHFGGINGPQGTFVRIGSSVPNFGINSGDFSYKENKIYHAQKDIEDVTSKLGFSSVKSSEVKRMVEEITEGEFGIGIWFPILIGACSYIVMRKENLPLPMAEVASVIACDLHELGRMVVRVIDFLKLDLPEFDVVSLFERAIRTSPSFAEVSSEKIDKMVQQGRFLVQCLVKWFLTTGRQPIPVVAAVLVFVAELNQIDVQIEDIAKEIHAGVATSRRRHKELQETLVKVAQALPWGKNVTVKNIVKNAPFVIQYMEMKSRLKPGEKRKNVDEVGFDVDEMVGDCLRKETVYTTDDCCTENDSPYFEIEDRNGNSNGSLSDLDMLKISQECLSKIYTKFSNGSALVKSMDERDEGRSRKRRKGLGLQEYKDWWKGNSDLSKKLSLQQVLDKNVGYSGLPPSFVAGNLACKRRREKIKAAKLRIDEIMQPAKTVSSEKKEKHLSECLQSTKETLQGVKGGNIDWEDCIIELLLLHQVKEDEIEQGNYNRLLDLYVFDSVSAGEMFGHGRRQG</sequence>
<evidence type="ECO:0000256" key="1">
    <source>
        <dbReference type="ARBA" id="ARBA00022771"/>
    </source>
</evidence>
<dbReference type="Gene3D" id="1.10.472.170">
    <property type="match status" value="1"/>
</dbReference>
<evidence type="ECO:0000259" key="5">
    <source>
        <dbReference type="Pfam" id="PF21886"/>
    </source>
</evidence>
<evidence type="ECO:0000313" key="7">
    <source>
        <dbReference type="Proteomes" id="UP000195402"/>
    </source>
</evidence>
<reference evidence="6 7" key="1">
    <citation type="journal article" date="2017" name="Mol. Plant">
        <title>The Genome of Medicinal Plant Macleaya cordata Provides New Insights into Benzylisoquinoline Alkaloids Metabolism.</title>
        <authorList>
            <person name="Liu X."/>
            <person name="Liu Y."/>
            <person name="Huang P."/>
            <person name="Ma Y."/>
            <person name="Qing Z."/>
            <person name="Tang Q."/>
            <person name="Cao H."/>
            <person name="Cheng P."/>
            <person name="Zheng Y."/>
            <person name="Yuan Z."/>
            <person name="Zhou Y."/>
            <person name="Liu J."/>
            <person name="Tang Z."/>
            <person name="Zhuo Y."/>
            <person name="Zhang Y."/>
            <person name="Yu L."/>
            <person name="Huang J."/>
            <person name="Yang P."/>
            <person name="Peng Q."/>
            <person name="Zhang J."/>
            <person name="Jiang W."/>
            <person name="Zhang Z."/>
            <person name="Lin K."/>
            <person name="Ro D.K."/>
            <person name="Chen X."/>
            <person name="Xiong X."/>
            <person name="Shang Y."/>
            <person name="Huang S."/>
            <person name="Zeng J."/>
        </authorList>
    </citation>
    <scope>NUCLEOTIDE SEQUENCE [LARGE SCALE GENOMIC DNA]</scope>
    <source>
        <strain evidence="7">cv. BLH2017</strain>
        <tissue evidence="6">Root</tissue>
    </source>
</reference>
<dbReference type="Gene3D" id="1.10.472.10">
    <property type="entry name" value="Cyclin-like"/>
    <property type="match status" value="1"/>
</dbReference>
<evidence type="ECO:0000256" key="4">
    <source>
        <dbReference type="ARBA" id="ARBA00023163"/>
    </source>
</evidence>
<dbReference type="InterPro" id="IPR054078">
    <property type="entry name" value="BRF2-like_C"/>
</dbReference>
<dbReference type="Pfam" id="PF21886">
    <property type="entry name" value="BRF2-like_C_cyclin_rpt"/>
    <property type="match status" value="1"/>
</dbReference>
<proteinExistence type="predicted"/>
<dbReference type="PANTHER" id="PTHR48428">
    <property type="entry name" value="PLANT-SPECIFIC TFIIB-RELATED PROTEIN PTF2"/>
    <property type="match status" value="1"/>
</dbReference>
<comment type="caution">
    <text evidence="6">The sequence shown here is derived from an EMBL/GenBank/DDBJ whole genome shotgun (WGS) entry which is preliminary data.</text>
</comment>
<dbReference type="EMBL" id="MVGT01001009">
    <property type="protein sequence ID" value="OVA14807.1"/>
    <property type="molecule type" value="Genomic_DNA"/>
</dbReference>
<accession>A0A200QWE1</accession>
<keyword evidence="4" id="KW-0804">Transcription</keyword>
<dbReference type="InterPro" id="IPR000812">
    <property type="entry name" value="TFIIB"/>
</dbReference>
<dbReference type="GO" id="GO:0070897">
    <property type="term" value="P:transcription preinitiation complex assembly"/>
    <property type="evidence" value="ECO:0007669"/>
    <property type="project" value="InterPro"/>
</dbReference>
<gene>
    <name evidence="6" type="ORF">BVC80_1147g6</name>
</gene>
<keyword evidence="7" id="KW-1185">Reference proteome</keyword>
<evidence type="ECO:0000256" key="2">
    <source>
        <dbReference type="ARBA" id="ARBA00022833"/>
    </source>
</evidence>
<dbReference type="AlphaFoldDB" id="A0A200QWE1"/>
<keyword evidence="1" id="KW-0863">Zinc-finger</keyword>
<dbReference type="PANTHER" id="PTHR48428:SF1">
    <property type="entry name" value="PLANT-SPECIFIC TFIIB-RELATED PROTEIN PTF2"/>
    <property type="match status" value="1"/>
</dbReference>
<dbReference type="OMA" id="GWTKDMV"/>
<evidence type="ECO:0000313" key="6">
    <source>
        <dbReference type="EMBL" id="OVA14807.1"/>
    </source>
</evidence>